<accession>A0A8S1U6I5</accession>
<dbReference type="Proteomes" id="UP000689195">
    <property type="component" value="Unassembled WGS sequence"/>
</dbReference>
<proteinExistence type="predicted"/>
<name>A0A8S1U6I5_9CILI</name>
<evidence type="ECO:0000313" key="2">
    <source>
        <dbReference type="Proteomes" id="UP000689195"/>
    </source>
</evidence>
<evidence type="ECO:0000313" key="1">
    <source>
        <dbReference type="EMBL" id="CAD8158959.1"/>
    </source>
</evidence>
<dbReference type="EMBL" id="CAJJDO010000032">
    <property type="protein sequence ID" value="CAD8158959.1"/>
    <property type="molecule type" value="Genomic_DNA"/>
</dbReference>
<sequence>MIKISFYFPFKRAIIIIRLENRFRQWINVDGQVKNNKNSWRLYDIKIEDELSNMYDKCTNLNEDSIDSIPNLFLSGSGFTAFRQQLIAIRKFFLIARQLDQSLWLYDIVDQFEFPLFVRAFCEYIFPLAVFSNDFTRNWSQRIVCLPLVQGFYSMGKWSAPNYNSQESVDLVRLFRLSAVNKK</sequence>
<comment type="caution">
    <text evidence="1">The sequence shown here is derived from an EMBL/GenBank/DDBJ whole genome shotgun (WGS) entry which is preliminary data.</text>
</comment>
<keyword evidence="2" id="KW-1185">Reference proteome</keyword>
<dbReference type="AlphaFoldDB" id="A0A8S1U6I5"/>
<protein>
    <submittedName>
        <fullName evidence="1">Uncharacterized protein</fullName>
    </submittedName>
</protein>
<gene>
    <name evidence="1" type="ORF">PPENT_87.1.T0320244</name>
</gene>
<organism evidence="1 2">
    <name type="scientific">Paramecium pentaurelia</name>
    <dbReference type="NCBI Taxonomy" id="43138"/>
    <lineage>
        <taxon>Eukaryota</taxon>
        <taxon>Sar</taxon>
        <taxon>Alveolata</taxon>
        <taxon>Ciliophora</taxon>
        <taxon>Intramacronucleata</taxon>
        <taxon>Oligohymenophorea</taxon>
        <taxon>Peniculida</taxon>
        <taxon>Parameciidae</taxon>
        <taxon>Paramecium</taxon>
    </lineage>
</organism>
<reference evidence="1" key="1">
    <citation type="submission" date="2021-01" db="EMBL/GenBank/DDBJ databases">
        <authorList>
            <consortium name="Genoscope - CEA"/>
            <person name="William W."/>
        </authorList>
    </citation>
    <scope>NUCLEOTIDE SEQUENCE</scope>
</reference>